<gene>
    <name evidence="5" type="ORF">CIT26_34165</name>
</gene>
<accession>A0A271L994</accession>
<evidence type="ECO:0000313" key="6">
    <source>
        <dbReference type="Proteomes" id="UP000216442"/>
    </source>
</evidence>
<dbReference type="Pfam" id="PF01638">
    <property type="entry name" value="HxlR"/>
    <property type="match status" value="1"/>
</dbReference>
<sequence length="151" mass="17156">MIAVVSDRHAVYDHRAQQCTYKAHSVEKDTVMPRIRDDRFDCSPGCTVEGTLRYIDGKWKGVVLYHLFEGTLRFNEIRRRLPNCTQRMLTNQLRELEADGLIARKIYPQVPPKVEYSLTPRGRSLEPVITALKTWGDANVALGPQTSQAAA</sequence>
<dbReference type="Gene3D" id="1.10.10.10">
    <property type="entry name" value="Winged helix-like DNA-binding domain superfamily/Winged helix DNA-binding domain"/>
    <property type="match status" value="1"/>
</dbReference>
<dbReference type="InterPro" id="IPR036388">
    <property type="entry name" value="WH-like_DNA-bd_sf"/>
</dbReference>
<keyword evidence="6" id="KW-1185">Reference proteome</keyword>
<evidence type="ECO:0000256" key="3">
    <source>
        <dbReference type="ARBA" id="ARBA00023163"/>
    </source>
</evidence>
<dbReference type="AlphaFoldDB" id="A0A271L994"/>
<evidence type="ECO:0000256" key="2">
    <source>
        <dbReference type="ARBA" id="ARBA00023125"/>
    </source>
</evidence>
<feature type="domain" description="HTH hxlR-type" evidence="4">
    <location>
        <begin position="46"/>
        <end position="144"/>
    </location>
</feature>
<dbReference type="PANTHER" id="PTHR33204">
    <property type="entry name" value="TRANSCRIPTIONAL REGULATOR, MARR FAMILY"/>
    <property type="match status" value="1"/>
</dbReference>
<keyword evidence="2" id="KW-0238">DNA-binding</keyword>
<evidence type="ECO:0000259" key="4">
    <source>
        <dbReference type="PROSITE" id="PS51118"/>
    </source>
</evidence>
<reference evidence="5 6" key="1">
    <citation type="submission" date="2017-08" db="EMBL/GenBank/DDBJ databases">
        <title>Mesorhizobium wenxinae sp. nov., a novel rhizobial species isolated from root nodules of chickpea (Cicer arietinum L.).</title>
        <authorList>
            <person name="Zhang J."/>
        </authorList>
    </citation>
    <scope>NUCLEOTIDE SEQUENCE [LARGE SCALE GENOMIC DNA]</scope>
    <source>
        <strain evidence="5 6">SDW018</strain>
    </source>
</reference>
<dbReference type="PANTHER" id="PTHR33204:SF29">
    <property type="entry name" value="TRANSCRIPTIONAL REGULATOR"/>
    <property type="match status" value="1"/>
</dbReference>
<dbReference type="EMBL" id="NPKJ01000076">
    <property type="protein sequence ID" value="PAQ04663.1"/>
    <property type="molecule type" value="Genomic_DNA"/>
</dbReference>
<organism evidence="5 6">
    <name type="scientific">Mesorhizobium temperatum</name>
    <dbReference type="NCBI Taxonomy" id="241416"/>
    <lineage>
        <taxon>Bacteria</taxon>
        <taxon>Pseudomonadati</taxon>
        <taxon>Pseudomonadota</taxon>
        <taxon>Alphaproteobacteria</taxon>
        <taxon>Hyphomicrobiales</taxon>
        <taxon>Phyllobacteriaceae</taxon>
        <taxon>Mesorhizobium</taxon>
    </lineage>
</organism>
<dbReference type="GO" id="GO:0003677">
    <property type="term" value="F:DNA binding"/>
    <property type="evidence" value="ECO:0007669"/>
    <property type="project" value="UniProtKB-KW"/>
</dbReference>
<dbReference type="Proteomes" id="UP000216442">
    <property type="component" value="Unassembled WGS sequence"/>
</dbReference>
<keyword evidence="3" id="KW-0804">Transcription</keyword>
<evidence type="ECO:0000313" key="5">
    <source>
        <dbReference type="EMBL" id="PAQ04663.1"/>
    </source>
</evidence>
<dbReference type="OrthoDB" id="9800350at2"/>
<evidence type="ECO:0000256" key="1">
    <source>
        <dbReference type="ARBA" id="ARBA00023015"/>
    </source>
</evidence>
<dbReference type="PROSITE" id="PS51118">
    <property type="entry name" value="HTH_HXLR"/>
    <property type="match status" value="1"/>
</dbReference>
<protein>
    <submittedName>
        <fullName evidence="5">Transcriptional regulator</fullName>
    </submittedName>
</protein>
<keyword evidence="1" id="KW-0805">Transcription regulation</keyword>
<name>A0A271L994_9HYPH</name>
<comment type="caution">
    <text evidence="5">The sequence shown here is derived from an EMBL/GenBank/DDBJ whole genome shotgun (WGS) entry which is preliminary data.</text>
</comment>
<dbReference type="InterPro" id="IPR036390">
    <property type="entry name" value="WH_DNA-bd_sf"/>
</dbReference>
<dbReference type="SUPFAM" id="SSF46785">
    <property type="entry name" value="Winged helix' DNA-binding domain"/>
    <property type="match status" value="1"/>
</dbReference>
<proteinExistence type="predicted"/>
<dbReference type="InterPro" id="IPR002577">
    <property type="entry name" value="HTH_HxlR"/>
</dbReference>